<evidence type="ECO:0000313" key="2">
    <source>
        <dbReference type="EMBL" id="QKM64955.1"/>
    </source>
</evidence>
<name>A0A6M9Q1J8_9BURK</name>
<dbReference type="InterPro" id="IPR032466">
    <property type="entry name" value="Metal_Hydrolase"/>
</dbReference>
<dbReference type="Pfam" id="PF04909">
    <property type="entry name" value="Amidohydro_2"/>
    <property type="match status" value="1"/>
</dbReference>
<dbReference type="EMBL" id="CP028942">
    <property type="protein sequence ID" value="QKM64955.1"/>
    <property type="molecule type" value="Genomic_DNA"/>
</dbReference>
<dbReference type="InterPro" id="IPR006680">
    <property type="entry name" value="Amidohydro-rel"/>
</dbReference>
<feature type="domain" description="Amidohydrolase-related" evidence="1">
    <location>
        <begin position="24"/>
        <end position="295"/>
    </location>
</feature>
<dbReference type="SUPFAM" id="SSF51556">
    <property type="entry name" value="Metallo-dependent hydrolases"/>
    <property type="match status" value="1"/>
</dbReference>
<dbReference type="PANTHER" id="PTHR35563">
    <property type="entry name" value="BARREL METAL-DEPENDENT HYDROLASE, PUTATIVE (AFU_ORTHOLOGUE AFUA_1G16240)-RELATED"/>
    <property type="match status" value="1"/>
</dbReference>
<dbReference type="InterPro" id="IPR052358">
    <property type="entry name" value="Aro_Compnd_Degr_Hydrolases"/>
</dbReference>
<proteinExistence type="predicted"/>
<accession>A0A6M9Q1J8</accession>
<reference evidence="2 3" key="1">
    <citation type="submission" date="2018-04" db="EMBL/GenBank/DDBJ databases">
        <title>Polynucleobacter sp. UH21B genome.</title>
        <authorList>
            <person name="Hahn M.W."/>
        </authorList>
    </citation>
    <scope>NUCLEOTIDE SEQUENCE [LARGE SCALE GENOMIC DNA]</scope>
    <source>
        <strain evidence="2 3">MWH-UH21B</strain>
    </source>
</reference>
<dbReference type="KEGG" id="ptrp:DCO17_06760"/>
<sequence length="298" mass="33221">MTRTCLPPNADYMKVDMTIPAGACDSHVHIFGPFAQFPLADDRSYTPQEFSANQFIEHLNKIGFSRGVLVTASVCGTNNGSILRGLEEYPDRFRGVVVPDADVSDKELDRWHDLGVRGARFNLLQIDGKPMYRNGVGLEVLQRLAPKFAERGWHAQIWAHAPDLPELAPKLLPLGLPLVVDHMGRMNTSHGINHPGFQFLCRLIGEGKGWVKISGADRIGTKEIGYQDVDPFAKALIAANLDRVVWGTDWPHINYFDPVQLPNDGDLVNLLSRWFSSPSQIEKVLVSNPANLYDFPKL</sequence>
<dbReference type="Gene3D" id="3.20.20.140">
    <property type="entry name" value="Metal-dependent hydrolases"/>
    <property type="match status" value="1"/>
</dbReference>
<dbReference type="RefSeq" id="WP_173955997.1">
    <property type="nucleotide sequence ID" value="NZ_CP028942.1"/>
</dbReference>
<keyword evidence="2" id="KW-0378">Hydrolase</keyword>
<gene>
    <name evidence="2" type="ORF">DCO17_06760</name>
</gene>
<keyword evidence="3" id="KW-1185">Reference proteome</keyword>
<evidence type="ECO:0000259" key="1">
    <source>
        <dbReference type="Pfam" id="PF04909"/>
    </source>
</evidence>
<protein>
    <submittedName>
        <fullName evidence="2">Amidohydrolase</fullName>
    </submittedName>
</protein>
<dbReference type="Proteomes" id="UP000503312">
    <property type="component" value="Chromosome"/>
</dbReference>
<dbReference type="GO" id="GO:0016787">
    <property type="term" value="F:hydrolase activity"/>
    <property type="evidence" value="ECO:0007669"/>
    <property type="project" value="UniProtKB-KW"/>
</dbReference>
<evidence type="ECO:0000313" key="3">
    <source>
        <dbReference type="Proteomes" id="UP000503312"/>
    </source>
</evidence>
<organism evidence="2 3">
    <name type="scientific">Polynucleobacter tropicus</name>
    <dbReference type="NCBI Taxonomy" id="1743174"/>
    <lineage>
        <taxon>Bacteria</taxon>
        <taxon>Pseudomonadati</taxon>
        <taxon>Pseudomonadota</taxon>
        <taxon>Betaproteobacteria</taxon>
        <taxon>Burkholderiales</taxon>
        <taxon>Burkholderiaceae</taxon>
        <taxon>Polynucleobacter</taxon>
    </lineage>
</organism>
<dbReference type="PANTHER" id="PTHR35563:SF2">
    <property type="entry name" value="BARREL METAL-DEPENDENT HYDROLASE, PUTATIVE (AFU_ORTHOLOGUE AFUA_1G16240)-RELATED"/>
    <property type="match status" value="1"/>
</dbReference>
<dbReference type="AlphaFoldDB" id="A0A6M9Q1J8"/>